<evidence type="ECO:0000313" key="5">
    <source>
        <dbReference type="EMBL" id="KAK3895923.1"/>
    </source>
</evidence>
<reference evidence="5" key="1">
    <citation type="submission" date="2023-10" db="EMBL/GenBank/DDBJ databases">
        <title>Genome assemblies of two species of porcelain crab, Petrolisthes cinctipes and Petrolisthes manimaculis (Anomura: Porcellanidae).</title>
        <authorList>
            <person name="Angst P."/>
        </authorList>
    </citation>
    <scope>NUCLEOTIDE SEQUENCE</scope>
    <source>
        <strain evidence="5">PB745_01</strain>
        <tissue evidence="5">Gill</tissue>
    </source>
</reference>
<dbReference type="PRINTS" id="PR00088">
    <property type="entry name" value="HAEMOXYGNASE"/>
</dbReference>
<evidence type="ECO:0000256" key="2">
    <source>
        <dbReference type="ARBA" id="ARBA00022723"/>
    </source>
</evidence>
<keyword evidence="4" id="KW-1133">Transmembrane helix</keyword>
<keyword evidence="1" id="KW-0349">Heme</keyword>
<dbReference type="PANTHER" id="PTHR10720:SF0">
    <property type="entry name" value="HEME OXYGENASE"/>
    <property type="match status" value="1"/>
</dbReference>
<evidence type="ECO:0008006" key="7">
    <source>
        <dbReference type="Google" id="ProtNLM"/>
    </source>
</evidence>
<dbReference type="Proteomes" id="UP001286313">
    <property type="component" value="Unassembled WGS sequence"/>
</dbReference>
<dbReference type="SUPFAM" id="SSF48613">
    <property type="entry name" value="Heme oxygenase-like"/>
    <property type="match status" value="1"/>
</dbReference>
<feature type="transmembrane region" description="Helical" evidence="4">
    <location>
        <begin position="296"/>
        <end position="313"/>
    </location>
</feature>
<evidence type="ECO:0000256" key="4">
    <source>
        <dbReference type="SAM" id="Phobius"/>
    </source>
</evidence>
<keyword evidence="3" id="KW-0408">Iron</keyword>
<accession>A0AAE1GS60</accession>
<keyword evidence="4" id="KW-0472">Membrane</keyword>
<proteinExistence type="predicted"/>
<dbReference type="AlphaFoldDB" id="A0AAE1GS60"/>
<keyword evidence="6" id="KW-1185">Reference proteome</keyword>
<dbReference type="PANTHER" id="PTHR10720">
    <property type="entry name" value="HEME OXYGENASE"/>
    <property type="match status" value="1"/>
</dbReference>
<dbReference type="InterPro" id="IPR002051">
    <property type="entry name" value="Haem_Oase"/>
</dbReference>
<organism evidence="5 6">
    <name type="scientific">Petrolisthes cinctipes</name>
    <name type="common">Flat porcelain crab</name>
    <dbReference type="NCBI Taxonomy" id="88211"/>
    <lineage>
        <taxon>Eukaryota</taxon>
        <taxon>Metazoa</taxon>
        <taxon>Ecdysozoa</taxon>
        <taxon>Arthropoda</taxon>
        <taxon>Crustacea</taxon>
        <taxon>Multicrustacea</taxon>
        <taxon>Malacostraca</taxon>
        <taxon>Eumalacostraca</taxon>
        <taxon>Eucarida</taxon>
        <taxon>Decapoda</taxon>
        <taxon>Pleocyemata</taxon>
        <taxon>Anomura</taxon>
        <taxon>Galatheoidea</taxon>
        <taxon>Porcellanidae</taxon>
        <taxon>Petrolisthes</taxon>
    </lineage>
</organism>
<sequence>MAVDCHVAAGRWGCTALPCVQSALAKPATMQPQCLPCWTLREKKLKNATPASPESREFTAAVKSCYIRTRMASEADVPFTKKMRIVTRDIHNISDALINAKIGIAMSADRVWAEGLLVFYEIFRYLENALDRYSHTLVGELDITGMRRTQAFEKDLSHYLGQDWKVGYAPRESVCQYLKHLQKIEQENPHYLMAYIYHLYMGLLSGGQILRRKKTLLQRLKFSTKESVEGMAVTEITDTSVFKMKKQMSEAMERVAQEVDEETRQRLLEESKMVFILNNNMVYSIQGAGTVVTIKLIKVGVFGALGVLLFTYLKKFLFG</sequence>
<dbReference type="CDD" id="cd19165">
    <property type="entry name" value="HemeO"/>
    <property type="match status" value="1"/>
</dbReference>
<keyword evidence="4" id="KW-0812">Transmembrane</keyword>
<protein>
    <recommendedName>
        <fullName evidence="7">Heme oxygenase</fullName>
    </recommendedName>
</protein>
<dbReference type="InterPro" id="IPR016084">
    <property type="entry name" value="Haem_Oase-like_multi-hlx"/>
</dbReference>
<dbReference type="GO" id="GO:0006788">
    <property type="term" value="P:heme oxidation"/>
    <property type="evidence" value="ECO:0007669"/>
    <property type="project" value="InterPro"/>
</dbReference>
<dbReference type="EMBL" id="JAWQEG010000027">
    <property type="protein sequence ID" value="KAK3895923.1"/>
    <property type="molecule type" value="Genomic_DNA"/>
</dbReference>
<gene>
    <name evidence="5" type="ORF">Pcinc_000396</name>
</gene>
<dbReference type="Pfam" id="PF01126">
    <property type="entry name" value="Heme_oxygenase"/>
    <property type="match status" value="1"/>
</dbReference>
<dbReference type="GO" id="GO:0004392">
    <property type="term" value="F:heme oxygenase (decyclizing) activity"/>
    <property type="evidence" value="ECO:0007669"/>
    <property type="project" value="InterPro"/>
</dbReference>
<evidence type="ECO:0000256" key="3">
    <source>
        <dbReference type="ARBA" id="ARBA00023004"/>
    </source>
</evidence>
<dbReference type="GO" id="GO:0046872">
    <property type="term" value="F:metal ion binding"/>
    <property type="evidence" value="ECO:0007669"/>
    <property type="project" value="UniProtKB-KW"/>
</dbReference>
<evidence type="ECO:0000313" key="6">
    <source>
        <dbReference type="Proteomes" id="UP001286313"/>
    </source>
</evidence>
<feature type="transmembrane region" description="Helical" evidence="4">
    <location>
        <begin position="191"/>
        <end position="210"/>
    </location>
</feature>
<name>A0AAE1GS60_PETCI</name>
<dbReference type="Gene3D" id="1.20.910.10">
    <property type="entry name" value="Heme oxygenase-like"/>
    <property type="match status" value="1"/>
</dbReference>
<evidence type="ECO:0000256" key="1">
    <source>
        <dbReference type="ARBA" id="ARBA00022617"/>
    </source>
</evidence>
<comment type="caution">
    <text evidence="5">The sequence shown here is derived from an EMBL/GenBank/DDBJ whole genome shotgun (WGS) entry which is preliminary data.</text>
</comment>
<dbReference type="InterPro" id="IPR016053">
    <property type="entry name" value="Haem_Oase-like"/>
</dbReference>
<keyword evidence="2" id="KW-0479">Metal-binding</keyword>